<evidence type="ECO:0000256" key="9">
    <source>
        <dbReference type="ARBA" id="ARBA00023237"/>
    </source>
</evidence>
<evidence type="ECO:0000256" key="6">
    <source>
        <dbReference type="ARBA" id="ARBA00023077"/>
    </source>
</evidence>
<evidence type="ECO:0000256" key="1">
    <source>
        <dbReference type="ARBA" id="ARBA00004571"/>
    </source>
</evidence>
<dbReference type="Pfam" id="PF07715">
    <property type="entry name" value="Plug"/>
    <property type="match status" value="1"/>
</dbReference>
<evidence type="ECO:0000256" key="12">
    <source>
        <dbReference type="SAM" id="SignalP"/>
    </source>
</evidence>
<keyword evidence="4 10" id="KW-1134">Transmembrane beta strand</keyword>
<reference evidence="15 16" key="1">
    <citation type="submission" date="2014-10" db="EMBL/GenBank/DDBJ databases">
        <authorList>
            <person name="Seo M.-J."/>
            <person name="Seok Y.J."/>
            <person name="Cha I.-T."/>
        </authorList>
    </citation>
    <scope>NUCLEOTIDE SEQUENCE [LARGE SCALE GENOMIC DNA]</scope>
    <source>
        <strain evidence="15 16">NEU</strain>
    </source>
</reference>
<proteinExistence type="inferred from homology"/>
<evidence type="ECO:0000256" key="8">
    <source>
        <dbReference type="ARBA" id="ARBA00023170"/>
    </source>
</evidence>
<feature type="chain" id="PRO_5012865251" evidence="12">
    <location>
        <begin position="26"/>
        <end position="646"/>
    </location>
</feature>
<keyword evidence="5 10" id="KW-0812">Transmembrane</keyword>
<name>A0A1S2NF76_9BURK</name>
<comment type="caution">
    <text evidence="15">The sequence shown here is derived from an EMBL/GenBank/DDBJ whole genome shotgun (WGS) entry which is preliminary data.</text>
</comment>
<dbReference type="EMBL" id="JRYB01000001">
    <property type="protein sequence ID" value="OIJ43751.1"/>
    <property type="molecule type" value="Genomic_DNA"/>
</dbReference>
<keyword evidence="9 10" id="KW-0998">Cell outer membrane</keyword>
<evidence type="ECO:0000259" key="13">
    <source>
        <dbReference type="Pfam" id="PF00593"/>
    </source>
</evidence>
<dbReference type="AlphaFoldDB" id="A0A1S2NF76"/>
<dbReference type="PROSITE" id="PS52016">
    <property type="entry name" value="TONB_DEPENDENT_REC_3"/>
    <property type="match status" value="1"/>
</dbReference>
<feature type="signal peptide" evidence="12">
    <location>
        <begin position="1"/>
        <end position="25"/>
    </location>
</feature>
<feature type="domain" description="TonB-dependent receptor plug" evidence="14">
    <location>
        <begin position="63"/>
        <end position="170"/>
    </location>
</feature>
<keyword evidence="7 10" id="KW-0472">Membrane</keyword>
<dbReference type="Gene3D" id="2.40.170.20">
    <property type="entry name" value="TonB-dependent receptor, beta-barrel domain"/>
    <property type="match status" value="1"/>
</dbReference>
<evidence type="ECO:0000256" key="10">
    <source>
        <dbReference type="PROSITE-ProRule" id="PRU01360"/>
    </source>
</evidence>
<keyword evidence="8 15" id="KW-0675">Receptor</keyword>
<keyword evidence="6 11" id="KW-0798">TonB box</keyword>
<protein>
    <submittedName>
        <fullName evidence="15">TonB dependent receptor family protein</fullName>
    </submittedName>
</protein>
<dbReference type="PANTHER" id="PTHR30069:SF27">
    <property type="entry name" value="BLL4766 PROTEIN"/>
    <property type="match status" value="1"/>
</dbReference>
<dbReference type="InterPro" id="IPR037066">
    <property type="entry name" value="Plug_dom_sf"/>
</dbReference>
<evidence type="ECO:0000256" key="4">
    <source>
        <dbReference type="ARBA" id="ARBA00022452"/>
    </source>
</evidence>
<evidence type="ECO:0000256" key="5">
    <source>
        <dbReference type="ARBA" id="ARBA00022692"/>
    </source>
</evidence>
<dbReference type="InterPro" id="IPR036942">
    <property type="entry name" value="Beta-barrel_TonB_sf"/>
</dbReference>
<dbReference type="Pfam" id="PF00593">
    <property type="entry name" value="TonB_dep_Rec_b-barrel"/>
    <property type="match status" value="1"/>
</dbReference>
<evidence type="ECO:0000313" key="16">
    <source>
        <dbReference type="Proteomes" id="UP000180246"/>
    </source>
</evidence>
<dbReference type="InterPro" id="IPR012910">
    <property type="entry name" value="Plug_dom"/>
</dbReference>
<dbReference type="InterPro" id="IPR039426">
    <property type="entry name" value="TonB-dep_rcpt-like"/>
</dbReference>
<feature type="domain" description="TonB-dependent receptor-like beta-barrel" evidence="13">
    <location>
        <begin position="230"/>
        <end position="617"/>
    </location>
</feature>
<dbReference type="GO" id="GO:0044718">
    <property type="term" value="P:siderophore transmembrane transport"/>
    <property type="evidence" value="ECO:0007669"/>
    <property type="project" value="TreeGrafter"/>
</dbReference>
<accession>A0A1S2NF76</accession>
<evidence type="ECO:0000256" key="2">
    <source>
        <dbReference type="ARBA" id="ARBA00009810"/>
    </source>
</evidence>
<evidence type="ECO:0000256" key="3">
    <source>
        <dbReference type="ARBA" id="ARBA00022448"/>
    </source>
</evidence>
<dbReference type="PANTHER" id="PTHR30069">
    <property type="entry name" value="TONB-DEPENDENT OUTER MEMBRANE RECEPTOR"/>
    <property type="match status" value="1"/>
</dbReference>
<evidence type="ECO:0000256" key="11">
    <source>
        <dbReference type="RuleBase" id="RU003357"/>
    </source>
</evidence>
<comment type="subcellular location">
    <subcellularLocation>
        <location evidence="1 10">Cell outer membrane</location>
        <topology evidence="1 10">Multi-pass membrane protein</topology>
    </subcellularLocation>
</comment>
<gene>
    <name evidence="15" type="ORF">LO55_4535</name>
</gene>
<keyword evidence="12" id="KW-0732">Signal</keyword>
<dbReference type="InterPro" id="IPR000531">
    <property type="entry name" value="Beta-barrel_TonB"/>
</dbReference>
<dbReference type="GO" id="GO:0009279">
    <property type="term" value="C:cell outer membrane"/>
    <property type="evidence" value="ECO:0007669"/>
    <property type="project" value="UniProtKB-SubCell"/>
</dbReference>
<evidence type="ECO:0000256" key="7">
    <source>
        <dbReference type="ARBA" id="ARBA00023136"/>
    </source>
</evidence>
<comment type="similarity">
    <text evidence="2 10 11">Belongs to the TonB-dependent receptor family.</text>
</comment>
<dbReference type="Proteomes" id="UP000180246">
    <property type="component" value="Unassembled WGS sequence"/>
</dbReference>
<evidence type="ECO:0000259" key="14">
    <source>
        <dbReference type="Pfam" id="PF07715"/>
    </source>
</evidence>
<organism evidence="15 16">
    <name type="scientific">Massilia timonae</name>
    <dbReference type="NCBI Taxonomy" id="47229"/>
    <lineage>
        <taxon>Bacteria</taxon>
        <taxon>Pseudomonadati</taxon>
        <taxon>Pseudomonadota</taxon>
        <taxon>Betaproteobacteria</taxon>
        <taxon>Burkholderiales</taxon>
        <taxon>Oxalobacteraceae</taxon>
        <taxon>Telluria group</taxon>
        <taxon>Massilia</taxon>
    </lineage>
</organism>
<dbReference type="GO" id="GO:0015344">
    <property type="term" value="F:siderophore uptake transmembrane transporter activity"/>
    <property type="evidence" value="ECO:0007669"/>
    <property type="project" value="TreeGrafter"/>
</dbReference>
<evidence type="ECO:0000313" key="15">
    <source>
        <dbReference type="EMBL" id="OIJ43751.1"/>
    </source>
</evidence>
<dbReference type="SUPFAM" id="SSF56935">
    <property type="entry name" value="Porins"/>
    <property type="match status" value="1"/>
</dbReference>
<keyword evidence="3 10" id="KW-0813">Transport</keyword>
<sequence length="646" mass="69641">MSFSSLLARAGIALLSCACAAQAHARPVDPPPGQAVALADYSLEQLSDIVVTSVSRQDEALGRAPASVYVIQGAEIARSGATTLPEALRLAPNLQVARIGAGSYAISARGFVSPLANKLLVMVDGRSVYSPLFSGVFWEMQDVALEDVDRIEVVSGAGGTAWGTNAVNGVINIITRSAAETHGGLATAHAGAGEKGASVRYGGQLAGGAHWRAYARGMDVEGLAFDGGGPGGGGMRRQQAGFRLDWEAEALDMTFSGDVHDGRQRAGADQARTETSGANLLGRVEHRLDENQSVRLQAWIDHARRDQQGVGAQRLDTVDVEAQHLLRLDGHSLAWGGGYRYSRDRIDNGPLLRFTPARRSLRWSHLFVQDEVKLARDLRASAGVRIEHNVYTGSEVLPSLRLAWDVDARSMLWAALSRTVRAPSRLDRDFYVVDPLDPNAYLVGGGAEVVAETARVAELGYRAQPTPALSWSATVFYTDFERLRTLERASVGAIPPAAYVLQSLGKGALRGVELWANWQAARGWRLHAGAVVQDVDVGREPASRDSTGLSFLAGNDPRMTWTVRSAHDLGPHLRADLALRYVASMPQAALPSYHELDARLAWQVRPDLEIALVGRNLLHRRHAEYGAAGSRQLIERSVFASAALRF</sequence>
<dbReference type="Gene3D" id="2.170.130.10">
    <property type="entry name" value="TonB-dependent receptor, plug domain"/>
    <property type="match status" value="1"/>
</dbReference>
<dbReference type="RefSeq" id="WP_083415512.1">
    <property type="nucleotide sequence ID" value="NZ_JRYB01000001.1"/>
</dbReference>